<evidence type="ECO:0000313" key="3">
    <source>
        <dbReference type="Proteomes" id="UP000626092"/>
    </source>
</evidence>
<dbReference type="AlphaFoldDB" id="A0A834GQZ6"/>
<dbReference type="InterPro" id="IPR023213">
    <property type="entry name" value="CAT-like_dom_sf"/>
</dbReference>
<evidence type="ECO:0000256" key="1">
    <source>
        <dbReference type="ARBA" id="ARBA00022679"/>
    </source>
</evidence>
<dbReference type="PANTHER" id="PTHR31896:SF12">
    <property type="entry name" value="HXXXD-TYPE ACYL-TRANSFERASE FAMILY PROTEIN"/>
    <property type="match status" value="1"/>
</dbReference>
<sequence length="96" mass="10533">MVPPLPSEYFGNSMQIVSAKAAAGELLEHRFGRAAWRVHEAVAGHSDAEVREWVGKWTEDPFICNMGQNEFGMGKAVAIRCGYANKFDGKVTSYPG</sequence>
<evidence type="ECO:0000313" key="2">
    <source>
        <dbReference type="EMBL" id="KAF7138699.1"/>
    </source>
</evidence>
<dbReference type="GO" id="GO:0016740">
    <property type="term" value="F:transferase activity"/>
    <property type="evidence" value="ECO:0007669"/>
    <property type="project" value="UniProtKB-KW"/>
</dbReference>
<keyword evidence="1" id="KW-0808">Transferase</keyword>
<proteinExistence type="predicted"/>
<keyword evidence="3" id="KW-1185">Reference proteome</keyword>
<accession>A0A834GQZ6</accession>
<organism evidence="2 3">
    <name type="scientific">Rhododendron simsii</name>
    <name type="common">Sims's rhododendron</name>
    <dbReference type="NCBI Taxonomy" id="118357"/>
    <lineage>
        <taxon>Eukaryota</taxon>
        <taxon>Viridiplantae</taxon>
        <taxon>Streptophyta</taxon>
        <taxon>Embryophyta</taxon>
        <taxon>Tracheophyta</taxon>
        <taxon>Spermatophyta</taxon>
        <taxon>Magnoliopsida</taxon>
        <taxon>eudicotyledons</taxon>
        <taxon>Gunneridae</taxon>
        <taxon>Pentapetalae</taxon>
        <taxon>asterids</taxon>
        <taxon>Ericales</taxon>
        <taxon>Ericaceae</taxon>
        <taxon>Ericoideae</taxon>
        <taxon>Rhodoreae</taxon>
        <taxon>Rhododendron</taxon>
    </lineage>
</organism>
<dbReference type="Pfam" id="PF02458">
    <property type="entry name" value="Transferase"/>
    <property type="match status" value="1"/>
</dbReference>
<dbReference type="EMBL" id="WJXA01000007">
    <property type="protein sequence ID" value="KAF7138699.1"/>
    <property type="molecule type" value="Genomic_DNA"/>
</dbReference>
<name>A0A834GQZ6_RHOSS</name>
<dbReference type="Gene3D" id="3.30.559.10">
    <property type="entry name" value="Chloramphenicol acetyltransferase-like domain"/>
    <property type="match status" value="1"/>
</dbReference>
<dbReference type="PANTHER" id="PTHR31896">
    <property type="entry name" value="FAMILY REGULATORY PROTEIN, PUTATIVE (AFU_ORTHOLOGUE AFUA_3G14730)-RELATED"/>
    <property type="match status" value="1"/>
</dbReference>
<gene>
    <name evidence="2" type="ORF">RHSIM_Rhsim07G0226300</name>
</gene>
<dbReference type="OrthoDB" id="1862401at2759"/>
<protein>
    <submittedName>
        <fullName evidence="2">Uncharacterized protein</fullName>
    </submittedName>
</protein>
<dbReference type="Proteomes" id="UP000626092">
    <property type="component" value="Unassembled WGS sequence"/>
</dbReference>
<comment type="caution">
    <text evidence="2">The sequence shown here is derived from an EMBL/GenBank/DDBJ whole genome shotgun (WGS) entry which is preliminary data.</text>
</comment>
<dbReference type="InterPro" id="IPR051283">
    <property type="entry name" value="Sec_Metabolite_Acyltrans"/>
</dbReference>
<reference evidence="2" key="1">
    <citation type="submission" date="2019-11" db="EMBL/GenBank/DDBJ databases">
        <authorList>
            <person name="Liu Y."/>
            <person name="Hou J."/>
            <person name="Li T.-Q."/>
            <person name="Guan C.-H."/>
            <person name="Wu X."/>
            <person name="Wu H.-Z."/>
            <person name="Ling F."/>
            <person name="Zhang R."/>
            <person name="Shi X.-G."/>
            <person name="Ren J.-P."/>
            <person name="Chen E.-F."/>
            <person name="Sun J.-M."/>
        </authorList>
    </citation>
    <scope>NUCLEOTIDE SEQUENCE</scope>
    <source>
        <strain evidence="2">Adult_tree_wgs_1</strain>
        <tissue evidence="2">Leaves</tissue>
    </source>
</reference>